<dbReference type="Gene3D" id="3.30.2350.10">
    <property type="entry name" value="Pseudouridine synthase"/>
    <property type="match status" value="1"/>
</dbReference>
<gene>
    <name evidence="6" type="ORF">UFOPK2582_00827</name>
    <name evidence="7" type="ORF">UFOPK3046_00840</name>
    <name evidence="8" type="ORF">UFOPK3914_01019</name>
    <name evidence="9" type="ORF">UFOPK4173_01985</name>
</gene>
<name>A0A6J7SJX8_9ZZZZ</name>
<evidence type="ECO:0000256" key="1">
    <source>
        <dbReference type="ARBA" id="ARBA00012787"/>
    </source>
</evidence>
<evidence type="ECO:0000313" key="6">
    <source>
        <dbReference type="EMBL" id="CAB4698602.1"/>
    </source>
</evidence>
<dbReference type="GO" id="GO:0003723">
    <property type="term" value="F:RNA binding"/>
    <property type="evidence" value="ECO:0007669"/>
    <property type="project" value="InterPro"/>
</dbReference>
<dbReference type="InterPro" id="IPR014780">
    <property type="entry name" value="tRNA_psdUridine_synth_TruB"/>
</dbReference>
<organism evidence="9">
    <name type="scientific">freshwater metagenome</name>
    <dbReference type="NCBI Taxonomy" id="449393"/>
    <lineage>
        <taxon>unclassified sequences</taxon>
        <taxon>metagenomes</taxon>
        <taxon>ecological metagenomes</taxon>
    </lineage>
</organism>
<keyword evidence="3" id="KW-0413">Isomerase</keyword>
<feature type="domain" description="tRNA pseudouridylate synthase B C-terminal" evidence="5">
    <location>
        <begin position="184"/>
        <end position="215"/>
    </location>
</feature>
<dbReference type="GO" id="GO:0006400">
    <property type="term" value="P:tRNA modification"/>
    <property type="evidence" value="ECO:0007669"/>
    <property type="project" value="TreeGrafter"/>
</dbReference>
<evidence type="ECO:0000313" key="7">
    <source>
        <dbReference type="EMBL" id="CAB4805935.1"/>
    </source>
</evidence>
<dbReference type="PANTHER" id="PTHR13767">
    <property type="entry name" value="TRNA-PSEUDOURIDINE SYNTHASE"/>
    <property type="match status" value="1"/>
</dbReference>
<dbReference type="InterPro" id="IPR020103">
    <property type="entry name" value="PsdUridine_synth_cat_dom_sf"/>
</dbReference>
<dbReference type="SUPFAM" id="SSF55120">
    <property type="entry name" value="Pseudouridine synthase"/>
    <property type="match status" value="1"/>
</dbReference>
<protein>
    <recommendedName>
        <fullName evidence="1">tRNA pseudouridine(55) synthase</fullName>
        <ecNumber evidence="1">5.4.99.25</ecNumber>
    </recommendedName>
</protein>
<dbReference type="PANTHER" id="PTHR13767:SF2">
    <property type="entry name" value="PSEUDOURIDYLATE SYNTHASE TRUB1"/>
    <property type="match status" value="1"/>
</dbReference>
<dbReference type="EMBL" id="CAFBPW010000334">
    <property type="protein sequence ID" value="CAB5041547.1"/>
    <property type="molecule type" value="Genomic_DNA"/>
</dbReference>
<dbReference type="InterPro" id="IPR002501">
    <property type="entry name" value="PsdUridine_synth_N"/>
</dbReference>
<proteinExistence type="inferred from homology"/>
<dbReference type="Pfam" id="PF16198">
    <property type="entry name" value="TruB_C_2"/>
    <property type="match status" value="1"/>
</dbReference>
<evidence type="ECO:0000313" key="8">
    <source>
        <dbReference type="EMBL" id="CAB4980918.1"/>
    </source>
</evidence>
<dbReference type="CDD" id="cd02573">
    <property type="entry name" value="PseudoU_synth_EcTruB"/>
    <property type="match status" value="1"/>
</dbReference>
<dbReference type="EC" id="5.4.99.25" evidence="1"/>
<dbReference type="InterPro" id="IPR032819">
    <property type="entry name" value="TruB_C"/>
</dbReference>
<dbReference type="AlphaFoldDB" id="A0A6J7SJX8"/>
<dbReference type="EMBL" id="CAFBOG010000083">
    <property type="protein sequence ID" value="CAB4980918.1"/>
    <property type="molecule type" value="Genomic_DNA"/>
</dbReference>
<evidence type="ECO:0000256" key="2">
    <source>
        <dbReference type="ARBA" id="ARBA00022694"/>
    </source>
</evidence>
<evidence type="ECO:0000259" key="4">
    <source>
        <dbReference type="Pfam" id="PF01509"/>
    </source>
</evidence>
<evidence type="ECO:0000313" key="9">
    <source>
        <dbReference type="EMBL" id="CAB5041547.1"/>
    </source>
</evidence>
<dbReference type="EMBL" id="CAEZXS010000084">
    <property type="protein sequence ID" value="CAB4698602.1"/>
    <property type="molecule type" value="Genomic_DNA"/>
</dbReference>
<accession>A0A6J7SJX8</accession>
<dbReference type="GO" id="GO:1990481">
    <property type="term" value="P:mRNA pseudouridine synthesis"/>
    <property type="evidence" value="ECO:0007669"/>
    <property type="project" value="TreeGrafter"/>
</dbReference>
<dbReference type="EMBL" id="CAFAAQ010000061">
    <property type="protein sequence ID" value="CAB4805935.1"/>
    <property type="molecule type" value="Genomic_DNA"/>
</dbReference>
<sequence length="299" mass="31586">MSRSRGNRPGDPVGICIVDKPAGMTSHDVVSAIRKLLDTPRVGHAGTLDPMATGVLVIGVGAATKLLTFITGVSKTYEATIRFGVETDSLDADGAVTATYEMAGLSPAQVHAAAKELTGEILQVPPMVSALRVDGRRLHQLAREGIEVERKPRPATVSQFDLVATADPLVWTATVECSSGTYVRSLAADLGQTLGGGAHLSALRRTSVGPYEIAEAQPIDAAVLLPPVEGVRQLQHLQVDEQIEDFVRHGRVLEQTQIGATGAGPWAVLSASSALLAVYEPFRETRCKPSIVLSNEVAE</sequence>
<reference evidence="9" key="1">
    <citation type="submission" date="2020-05" db="EMBL/GenBank/DDBJ databases">
        <authorList>
            <person name="Chiriac C."/>
            <person name="Salcher M."/>
            <person name="Ghai R."/>
            <person name="Kavagutti S V."/>
        </authorList>
    </citation>
    <scope>NUCLEOTIDE SEQUENCE</scope>
</reference>
<dbReference type="NCBIfam" id="TIGR00431">
    <property type="entry name" value="TruB"/>
    <property type="match status" value="1"/>
</dbReference>
<evidence type="ECO:0000259" key="5">
    <source>
        <dbReference type="Pfam" id="PF16198"/>
    </source>
</evidence>
<dbReference type="Pfam" id="PF01509">
    <property type="entry name" value="TruB_N"/>
    <property type="match status" value="1"/>
</dbReference>
<feature type="domain" description="Pseudouridine synthase II N-terminal" evidence="4">
    <location>
        <begin position="34"/>
        <end position="183"/>
    </location>
</feature>
<keyword evidence="2" id="KW-0819">tRNA processing</keyword>
<evidence type="ECO:0000256" key="3">
    <source>
        <dbReference type="ARBA" id="ARBA00023235"/>
    </source>
</evidence>
<dbReference type="GO" id="GO:0160148">
    <property type="term" value="F:tRNA pseudouridine(55) synthase activity"/>
    <property type="evidence" value="ECO:0007669"/>
    <property type="project" value="UniProtKB-EC"/>
</dbReference>
<dbReference type="HAMAP" id="MF_01080">
    <property type="entry name" value="TruB_bact"/>
    <property type="match status" value="1"/>
</dbReference>